<comment type="caution">
    <text evidence="1">The sequence shown here is derived from an EMBL/GenBank/DDBJ whole genome shotgun (WGS) entry which is preliminary data.</text>
</comment>
<protein>
    <recommendedName>
        <fullName evidence="3">Glycosyltransferase</fullName>
    </recommendedName>
</protein>
<dbReference type="Proteomes" id="UP001628193">
    <property type="component" value="Unassembled WGS sequence"/>
</dbReference>
<dbReference type="RefSeq" id="WP_420906246.1">
    <property type="nucleotide sequence ID" value="NZ_BAAFGK010000005.1"/>
</dbReference>
<dbReference type="EMBL" id="BAAFGK010000005">
    <property type="protein sequence ID" value="GAB0058525.1"/>
    <property type="molecule type" value="Genomic_DNA"/>
</dbReference>
<dbReference type="SUPFAM" id="SSF53756">
    <property type="entry name" value="UDP-Glycosyltransferase/glycogen phosphorylase"/>
    <property type="match status" value="1"/>
</dbReference>
<evidence type="ECO:0008006" key="3">
    <source>
        <dbReference type="Google" id="ProtNLM"/>
    </source>
</evidence>
<organism evidence="1 2">
    <name type="scientific">Candidatus Magnetaquiglobus chichijimensis</name>
    <dbReference type="NCBI Taxonomy" id="3141448"/>
    <lineage>
        <taxon>Bacteria</taxon>
        <taxon>Pseudomonadati</taxon>
        <taxon>Pseudomonadota</taxon>
        <taxon>Magnetococcia</taxon>
        <taxon>Magnetococcales</taxon>
        <taxon>Candidatus Magnetaquicoccaceae</taxon>
        <taxon>Candidatus Magnetaquiglobus</taxon>
    </lineage>
</organism>
<reference evidence="1 2" key="1">
    <citation type="submission" date="2024-05" db="EMBL/GenBank/DDBJ databases">
        <authorList>
            <consortium name="Candidatus Magnetaquicoccaceae bacterium FCR-1 genome sequencing consortium"/>
            <person name="Shimoshige H."/>
            <person name="Shimamura S."/>
            <person name="Taoka A."/>
            <person name="Kobayashi H."/>
            <person name="Maekawa T."/>
        </authorList>
    </citation>
    <scope>NUCLEOTIDE SEQUENCE [LARGE SCALE GENOMIC DNA]</scope>
    <source>
        <strain evidence="1 2">FCR-1</strain>
    </source>
</reference>
<proteinExistence type="predicted"/>
<evidence type="ECO:0000313" key="1">
    <source>
        <dbReference type="EMBL" id="GAB0058525.1"/>
    </source>
</evidence>
<gene>
    <name evidence="1" type="ORF">SIID45300_02876</name>
</gene>
<keyword evidence="2" id="KW-1185">Reference proteome</keyword>
<name>A0ABQ0CCE6_9PROT</name>
<evidence type="ECO:0000313" key="2">
    <source>
        <dbReference type="Proteomes" id="UP001628193"/>
    </source>
</evidence>
<sequence length="412" mass="45639">MNFLYADAGLTNNLGHHANSCRHIVHEAKRRGIPSAILAYNHIEPELRDELLATPWFRCNPYGIYDTDPLCGWLSNFDFVARVTQEDFTGLHGVSHDDIVFVNSAGPAQFHAAVSWIQSLPMDQRPTMIIEFGHFAGLVPQEGENGSIELAVRYQNDPRPLLLRFVAKKLLTPADHGWLRLATFDSQASAIYEKLFDHPMHVLPLSNGTLTTCRDRVGTRPITVSLLGHQRLEKGFGLVPEVIGRLLSLVPDVRVLVHNGAPDLCVDLQNQLRAIALGDHRLILEERTAGPELWGQMLEQSDLIVCPYYRDHFVSTYSAVASEAIANAIPLVVPSRTTLANLVQQFGGPGIVYDDPSDRADADVVLQAILTALQHFDPLAARARLASQQWDALNGPPRLFDTILSWHAGRVG</sequence>
<accession>A0ABQ0CCE6</accession>
<dbReference type="Gene3D" id="3.40.50.2000">
    <property type="entry name" value="Glycogen Phosphorylase B"/>
    <property type="match status" value="1"/>
</dbReference>
<reference evidence="1 2" key="2">
    <citation type="submission" date="2024-09" db="EMBL/GenBank/DDBJ databases">
        <title>Draft genome sequence of Candidatus Magnetaquicoccaceae bacterium FCR-1.</title>
        <authorList>
            <person name="Shimoshige H."/>
            <person name="Shimamura S."/>
            <person name="Taoka A."/>
            <person name="Kobayashi H."/>
            <person name="Maekawa T."/>
        </authorList>
    </citation>
    <scope>NUCLEOTIDE SEQUENCE [LARGE SCALE GENOMIC DNA]</scope>
    <source>
        <strain evidence="1 2">FCR-1</strain>
    </source>
</reference>